<name>A0ABV8HYI0_9ACTN</name>
<dbReference type="Pfam" id="PF11856">
    <property type="entry name" value="DUF3376"/>
    <property type="match status" value="1"/>
</dbReference>
<feature type="region of interest" description="Disordered" evidence="1">
    <location>
        <begin position="1"/>
        <end position="54"/>
    </location>
</feature>
<proteinExistence type="predicted"/>
<reference evidence="4" key="1">
    <citation type="journal article" date="2019" name="Int. J. Syst. Evol. Microbiol.">
        <title>The Global Catalogue of Microorganisms (GCM) 10K type strain sequencing project: providing services to taxonomists for standard genome sequencing and annotation.</title>
        <authorList>
            <consortium name="The Broad Institute Genomics Platform"/>
            <consortium name="The Broad Institute Genome Sequencing Center for Infectious Disease"/>
            <person name="Wu L."/>
            <person name="Ma J."/>
        </authorList>
    </citation>
    <scope>NUCLEOTIDE SEQUENCE [LARGE SCALE GENOMIC DNA]</scope>
    <source>
        <strain evidence="4">TBRC 4489</strain>
    </source>
</reference>
<sequence length="382" mass="40769">DAGLPDGATVPQDAGSTDGAAFPEETGPAEDAGSTAGTGDAARRGGSPRATVPDAAREAGRLRELLHALVPRQAERPPAEVLRRMLAADVCRIAAGGEPPEVEQEVVLQQISARTPSPFGGSAEPGKLAGVQLGRFGAFYKESWRVSDWIWGRLDGATRMVQAVLDPARLLQLGLSSQEVFRRLRRAAVGGRFAAELGERFDGDRERIARELAFLAAGGVEETEAPRELTATVLAVARRLHAEILHEELDGLAEAVRRDLEAGARRDGAGPRFLGIWRERPERPSVEYLFAAFARARIGEERLADEIGTPLFLQTAGRAAAVGATVLASALTSAFASALDPPRLVALPWSVADAARHELVTRIRTGRREAAGLLDRLRGRGT</sequence>
<feature type="non-terminal residue" evidence="3">
    <location>
        <position position="1"/>
    </location>
</feature>
<protein>
    <submittedName>
        <fullName evidence="3">DUF3376 domain-containing protein</fullName>
    </submittedName>
</protein>
<organism evidence="3 4">
    <name type="scientific">Planomonospora corallina</name>
    <dbReference type="NCBI Taxonomy" id="1806052"/>
    <lineage>
        <taxon>Bacteria</taxon>
        <taxon>Bacillati</taxon>
        <taxon>Actinomycetota</taxon>
        <taxon>Actinomycetes</taxon>
        <taxon>Streptosporangiales</taxon>
        <taxon>Streptosporangiaceae</taxon>
        <taxon>Planomonospora</taxon>
    </lineage>
</organism>
<dbReference type="Proteomes" id="UP001595850">
    <property type="component" value="Unassembled WGS sequence"/>
</dbReference>
<feature type="domain" description="DUF3376" evidence="2">
    <location>
        <begin position="103"/>
        <end position="171"/>
    </location>
</feature>
<accession>A0ABV8HYI0</accession>
<comment type="caution">
    <text evidence="3">The sequence shown here is derived from an EMBL/GenBank/DDBJ whole genome shotgun (WGS) entry which is preliminary data.</text>
</comment>
<keyword evidence="4" id="KW-1185">Reference proteome</keyword>
<evidence type="ECO:0000313" key="4">
    <source>
        <dbReference type="Proteomes" id="UP001595850"/>
    </source>
</evidence>
<evidence type="ECO:0000256" key="1">
    <source>
        <dbReference type="SAM" id="MobiDB-lite"/>
    </source>
</evidence>
<feature type="compositionally biased region" description="Low complexity" evidence="1">
    <location>
        <begin position="31"/>
        <end position="47"/>
    </location>
</feature>
<gene>
    <name evidence="3" type="ORF">ACFOWE_01710</name>
</gene>
<dbReference type="RefSeq" id="WP_377284948.1">
    <property type="nucleotide sequence ID" value="NZ_JBHSBM010000005.1"/>
</dbReference>
<evidence type="ECO:0000259" key="2">
    <source>
        <dbReference type="Pfam" id="PF11856"/>
    </source>
</evidence>
<dbReference type="InterPro" id="IPR024282">
    <property type="entry name" value="DUF3376"/>
</dbReference>
<dbReference type="EMBL" id="JBHSBM010000005">
    <property type="protein sequence ID" value="MFC4056992.1"/>
    <property type="molecule type" value="Genomic_DNA"/>
</dbReference>
<evidence type="ECO:0000313" key="3">
    <source>
        <dbReference type="EMBL" id="MFC4056992.1"/>
    </source>
</evidence>